<dbReference type="Pfam" id="PF25756">
    <property type="entry name" value="TPR_INTS8"/>
    <property type="match status" value="1"/>
</dbReference>
<keyword evidence="5" id="KW-0539">Nucleus</keyword>
<reference evidence="7 8" key="1">
    <citation type="submission" date="2020-08" db="EMBL/GenBank/DDBJ databases">
        <title>Aphidius gifuensis genome sequencing and assembly.</title>
        <authorList>
            <person name="Du Z."/>
        </authorList>
    </citation>
    <scope>NUCLEOTIDE SEQUENCE [LARGE SCALE GENOMIC DNA]</scope>
    <source>
        <strain evidence="7">YNYX2018</strain>
        <tissue evidence="7">Adults</tissue>
    </source>
</reference>
<comment type="similarity">
    <text evidence="3">Belongs to the Integrator subunit 8 family.</text>
</comment>
<evidence type="ECO:0000256" key="3">
    <source>
        <dbReference type="ARBA" id="ARBA00007147"/>
    </source>
</evidence>
<dbReference type="InterPro" id="IPR038751">
    <property type="entry name" value="INTS8"/>
</dbReference>
<comment type="caution">
    <text evidence="7">The sequence shown here is derived from an EMBL/GenBank/DDBJ whole genome shotgun (WGS) entry which is preliminary data.</text>
</comment>
<dbReference type="GO" id="GO:0005694">
    <property type="term" value="C:chromosome"/>
    <property type="evidence" value="ECO:0007669"/>
    <property type="project" value="UniProtKB-SubCell"/>
</dbReference>
<dbReference type="Proteomes" id="UP000639338">
    <property type="component" value="Unassembled WGS sequence"/>
</dbReference>
<gene>
    <name evidence="7" type="ORF">HCN44_005003</name>
</gene>
<evidence type="ECO:0000313" key="7">
    <source>
        <dbReference type="EMBL" id="KAF7992659.1"/>
    </source>
</evidence>
<dbReference type="GO" id="GO:0032039">
    <property type="term" value="C:integrator complex"/>
    <property type="evidence" value="ECO:0007669"/>
    <property type="project" value="TreeGrafter"/>
</dbReference>
<evidence type="ECO:0000256" key="2">
    <source>
        <dbReference type="ARBA" id="ARBA00004286"/>
    </source>
</evidence>
<name>A0A835CRB6_APHGI</name>
<organism evidence="7 8">
    <name type="scientific">Aphidius gifuensis</name>
    <name type="common">Parasitoid wasp</name>
    <dbReference type="NCBI Taxonomy" id="684658"/>
    <lineage>
        <taxon>Eukaryota</taxon>
        <taxon>Metazoa</taxon>
        <taxon>Ecdysozoa</taxon>
        <taxon>Arthropoda</taxon>
        <taxon>Hexapoda</taxon>
        <taxon>Insecta</taxon>
        <taxon>Pterygota</taxon>
        <taxon>Neoptera</taxon>
        <taxon>Endopterygota</taxon>
        <taxon>Hymenoptera</taxon>
        <taxon>Apocrita</taxon>
        <taxon>Ichneumonoidea</taxon>
        <taxon>Braconidae</taxon>
        <taxon>Aphidiinae</taxon>
        <taxon>Aphidius</taxon>
    </lineage>
</organism>
<evidence type="ECO:0000256" key="4">
    <source>
        <dbReference type="ARBA" id="ARBA00022454"/>
    </source>
</evidence>
<dbReference type="PANTHER" id="PTHR13350:SF1">
    <property type="entry name" value="INTEGRATOR COMPLEX SUBUNIT 8"/>
    <property type="match status" value="1"/>
</dbReference>
<dbReference type="OrthoDB" id="64340at2759"/>
<dbReference type="SUPFAM" id="SSF48452">
    <property type="entry name" value="TPR-like"/>
    <property type="match status" value="1"/>
</dbReference>
<dbReference type="PANTHER" id="PTHR13350">
    <property type="entry name" value="INTEGRATOR COMPLEX SUBUNIT 8"/>
    <property type="match status" value="1"/>
</dbReference>
<feature type="domain" description="INTS8 TPR repeats" evidence="6">
    <location>
        <begin position="509"/>
        <end position="997"/>
    </location>
</feature>
<dbReference type="EMBL" id="JACMRX010000003">
    <property type="protein sequence ID" value="KAF7992659.1"/>
    <property type="molecule type" value="Genomic_DNA"/>
</dbReference>
<evidence type="ECO:0000256" key="5">
    <source>
        <dbReference type="ARBA" id="ARBA00023242"/>
    </source>
</evidence>
<keyword evidence="4" id="KW-0158">Chromosome</keyword>
<dbReference type="InterPro" id="IPR011990">
    <property type="entry name" value="TPR-like_helical_dom_sf"/>
</dbReference>
<protein>
    <recommendedName>
        <fullName evidence="6">INTS8 TPR repeats domain-containing protein</fullName>
    </recommendedName>
</protein>
<comment type="subcellular location">
    <subcellularLocation>
        <location evidence="2">Chromosome</location>
    </subcellularLocation>
    <subcellularLocation>
        <location evidence="1">Nucleus</location>
    </subcellularLocation>
</comment>
<proteinExistence type="inferred from homology"/>
<dbReference type="AlphaFoldDB" id="A0A835CRB6"/>
<keyword evidence="8" id="KW-1185">Reference proteome</keyword>
<sequence length="999" mass="115921">MMDVDLLRPGTVPISPDTILWFEFLLNPSLLEKHISKPSPDPSATDLMIKFMSINSDPKDNDIRIIDSETNESRLNNGKKLSHKSVALKILSLKVGAFLKWDLDILEKKLPLPMQLTFLQDLYYITGDVIVEIPNPPDYPVETVTDEFLFAIVLYHRWHIRAIVNRSLNNKQIKQQFIHIPGIQEPTYVSPAYVDDILRKLEINIHNSLEVLNAVLNLKDINPKVLTFDTFQMLNEDTLEIKQNWNNMKSISVDEFKCQIHYDLATFYLLREEYKEAKYHVSQAKNLFSKLGTTDTLLYCRVQKNNLHGYCLATNVQIEGIKPTLTQRLHNSIKEQYTNIIDILKEDNITREIPTVYRDNLELDIQGGLVNKKIFVSRDLLLKIQCLNLVRKIIDGDVVQGNYITELKNANSKGLDYLFDAIDNVLINSTIIHKQRISRYLMYFMIMTDMPDFPLRILSNDNYKSLFNDDDLNEIKKQATPDTDDIPDLLLNNNWGVTLVTYTKSHAFNRFELEKKLILSYDPIEIRDILIKLDGNSSINPLWKTNCRWDLPIPLQSVIMSLPRSFQQDYSYILLAKTRELVTLKNFDNARLLLNAIEQEIKHNRLSIKLSIMINWELILVDIWHYLNVWPLIDCCDIKKLTERCKECLDSLQSTDQPIPRQEIIENCTIFLLNMCEWDYLSGLEKRWNHYEFAAGLSILCQDVVKYKGTRKFSREAWDIVLLAFGPNREQPQKRTSSSISSGTSGNSAAKDMLTIITSTLSRLREPTALNIAISLLTRIHNVLRDEQTLEVYSQYLVLWPASIPNTNSFPVRTVAEFLLQLLTQALKYYPTNVCWLRVMADLNFVLGYYESAMKYYLEAIMISSDLFSLPIPRTIQPVFWRMIKCCAHLQCYTQATVLCQFLEEVNYSLAFKMASSDQKSCATADAMDAYYHCIWDTTILEYLINLHSKRGEHHRKQLAIKVIGLLELNSNNNEEIQREAANIRKARFFRALAKQYVY</sequence>
<evidence type="ECO:0000313" key="8">
    <source>
        <dbReference type="Proteomes" id="UP000639338"/>
    </source>
</evidence>
<evidence type="ECO:0000259" key="6">
    <source>
        <dbReference type="Pfam" id="PF25756"/>
    </source>
</evidence>
<dbReference type="InterPro" id="IPR057980">
    <property type="entry name" value="TPR_INTS8"/>
</dbReference>
<accession>A0A835CRB6</accession>
<evidence type="ECO:0000256" key="1">
    <source>
        <dbReference type="ARBA" id="ARBA00004123"/>
    </source>
</evidence>
<dbReference type="GO" id="GO:0034472">
    <property type="term" value="P:snRNA 3'-end processing"/>
    <property type="evidence" value="ECO:0007669"/>
    <property type="project" value="InterPro"/>
</dbReference>